<comment type="caution">
    <text evidence="2">The sequence shown here is derived from an EMBL/GenBank/DDBJ whole genome shotgun (WGS) entry which is preliminary data.</text>
</comment>
<dbReference type="EMBL" id="JAGKQM010000016">
    <property type="protein sequence ID" value="KAH0875511.1"/>
    <property type="molecule type" value="Genomic_DNA"/>
</dbReference>
<accession>A0ABQ7Z5U3</accession>
<feature type="region of interest" description="Disordered" evidence="1">
    <location>
        <begin position="288"/>
        <end position="317"/>
    </location>
</feature>
<evidence type="ECO:0000313" key="3">
    <source>
        <dbReference type="Proteomes" id="UP000824890"/>
    </source>
</evidence>
<feature type="compositionally biased region" description="Basic residues" evidence="1">
    <location>
        <begin position="107"/>
        <end position="116"/>
    </location>
</feature>
<name>A0ABQ7Z5U3_BRANA</name>
<evidence type="ECO:0000313" key="2">
    <source>
        <dbReference type="EMBL" id="KAH0875511.1"/>
    </source>
</evidence>
<dbReference type="Proteomes" id="UP000824890">
    <property type="component" value="Unassembled WGS sequence"/>
</dbReference>
<feature type="compositionally biased region" description="Polar residues" evidence="1">
    <location>
        <begin position="214"/>
        <end position="235"/>
    </location>
</feature>
<evidence type="ECO:0000256" key="1">
    <source>
        <dbReference type="SAM" id="MobiDB-lite"/>
    </source>
</evidence>
<protein>
    <submittedName>
        <fullName evidence="2">Uncharacterized protein</fullName>
    </submittedName>
</protein>
<reference evidence="2 3" key="1">
    <citation type="submission" date="2021-05" db="EMBL/GenBank/DDBJ databases">
        <title>Genome Assembly of Synthetic Allotetraploid Brassica napus Reveals Homoeologous Exchanges between Subgenomes.</title>
        <authorList>
            <person name="Davis J.T."/>
        </authorList>
    </citation>
    <scope>NUCLEOTIDE SEQUENCE [LARGE SCALE GENOMIC DNA]</scope>
    <source>
        <strain evidence="3">cv. Da-Ae</strain>
        <tissue evidence="2">Seedling</tissue>
    </source>
</reference>
<feature type="region of interest" description="Disordered" evidence="1">
    <location>
        <begin position="214"/>
        <end position="244"/>
    </location>
</feature>
<keyword evidence="3" id="KW-1185">Reference proteome</keyword>
<organism evidence="2 3">
    <name type="scientific">Brassica napus</name>
    <name type="common">Rape</name>
    <dbReference type="NCBI Taxonomy" id="3708"/>
    <lineage>
        <taxon>Eukaryota</taxon>
        <taxon>Viridiplantae</taxon>
        <taxon>Streptophyta</taxon>
        <taxon>Embryophyta</taxon>
        <taxon>Tracheophyta</taxon>
        <taxon>Spermatophyta</taxon>
        <taxon>Magnoliopsida</taxon>
        <taxon>eudicotyledons</taxon>
        <taxon>Gunneridae</taxon>
        <taxon>Pentapetalae</taxon>
        <taxon>rosids</taxon>
        <taxon>malvids</taxon>
        <taxon>Brassicales</taxon>
        <taxon>Brassicaceae</taxon>
        <taxon>Brassiceae</taxon>
        <taxon>Brassica</taxon>
    </lineage>
</organism>
<proteinExistence type="predicted"/>
<sequence length="375" mass="42792">MYIGTVPVLDINYKLQPDEVQRNKRPFLTEKLLILSVDSSLRASFSGKKDYGLKFMSSVPVLDINYKLWPDEKDYGLKFMSSVPVLDINYKLRPDESTQPKAQQHNQKARGPKAKRQQTDPLTGPPSIKSPRDVGRVTRQGSWLLDTWEHLCYQNDTRRTRLDLTVPAGITSPQLHFVGAQNPQSLLRNHLCSSNSVYPSESFIALRDLIRQGQSSNTRETNKTNSIHNRNPNSKNRNEIPKADDAKLLNYHLPETKAGGDRAVEVSISQNQNPHYKRLHHAITSKQPRFHSKKRDATGGGWPELRQGGRRRRQGGDKGQIIYAEGQWAPATARTLTRRPYAEPNTEIYFPSLFSLLSSLLLEFNVSWKAKFYFI</sequence>
<feature type="region of interest" description="Disordered" evidence="1">
    <location>
        <begin position="96"/>
        <end position="135"/>
    </location>
</feature>
<gene>
    <name evidence="2" type="ORF">HID58_072873</name>
</gene>